<evidence type="ECO:0000256" key="3">
    <source>
        <dbReference type="ARBA" id="ARBA00022519"/>
    </source>
</evidence>
<keyword evidence="9" id="KW-1185">Reference proteome</keyword>
<dbReference type="OrthoDB" id="9800207at2"/>
<dbReference type="Pfam" id="PF04403">
    <property type="entry name" value="PqiA"/>
    <property type="match status" value="2"/>
</dbReference>
<dbReference type="AlphaFoldDB" id="A0A2R4XPE8"/>
<sequence length="380" mass="40910">MLDPGQIARCVRCDTVLDAYATFKPHAWLAIIITGIIAFVLANAFPVVTLSFQGSTQSATFLDAARVTWDAGYPLVAILTFGVGFAMPFLHLSLLLWVFGALAFGRLPLGFEAAVRWIDWVKPWSMVPVFLMGALVTIVKLVDLASLQPGIGLFGTIAVAVIMTGLTRLDSERLRFMAHDMGLSVSHPPLPRPPSPLMLQRTWALVIGALILYVPANLLPIMYIRAFNGSSGHTIMGGVIELWQMGSYSVASVVFIASVVVPIGKLIGLIVLLILTQRSSEVALKRRTRLYHMVEFIGQWSMLDVFVVILLSALARFGALLEFEPSTGAAAFGGVVVLTMVAAMGFDPRLAWRRAGHRRHLGEAAPASANSAGAGTAQSA</sequence>
<protein>
    <submittedName>
        <fullName evidence="8">Paraquat-inducible membrane protein A</fullName>
    </submittedName>
</protein>
<evidence type="ECO:0000313" key="8">
    <source>
        <dbReference type="EMBL" id="AWB35549.1"/>
    </source>
</evidence>
<dbReference type="InterPro" id="IPR051800">
    <property type="entry name" value="PqiA-PqiB_transport"/>
</dbReference>
<evidence type="ECO:0000313" key="9">
    <source>
        <dbReference type="Proteomes" id="UP000244571"/>
    </source>
</evidence>
<feature type="transmembrane region" description="Helical" evidence="7">
    <location>
        <begin position="127"/>
        <end position="145"/>
    </location>
</feature>
<dbReference type="GO" id="GO:0005886">
    <property type="term" value="C:plasma membrane"/>
    <property type="evidence" value="ECO:0007669"/>
    <property type="project" value="UniProtKB-SubCell"/>
</dbReference>
<feature type="transmembrane region" description="Helical" evidence="7">
    <location>
        <begin position="202"/>
        <end position="226"/>
    </location>
</feature>
<feature type="transmembrane region" description="Helical" evidence="7">
    <location>
        <begin position="296"/>
        <end position="315"/>
    </location>
</feature>
<dbReference type="Proteomes" id="UP000244571">
    <property type="component" value="Chromosome"/>
</dbReference>
<keyword evidence="5 7" id="KW-1133">Transmembrane helix</keyword>
<evidence type="ECO:0000256" key="7">
    <source>
        <dbReference type="SAM" id="Phobius"/>
    </source>
</evidence>
<feature type="transmembrane region" description="Helical" evidence="7">
    <location>
        <begin position="71"/>
        <end position="90"/>
    </location>
</feature>
<dbReference type="KEGG" id="boz:DBV39_00530"/>
<reference evidence="8 9" key="1">
    <citation type="submission" date="2018-04" db="EMBL/GenBank/DDBJ databases">
        <title>Bordetella sp. HZ20 isolated from seawater.</title>
        <authorList>
            <person name="Sun C."/>
        </authorList>
    </citation>
    <scope>NUCLEOTIDE SEQUENCE [LARGE SCALE GENOMIC DNA]</scope>
    <source>
        <strain evidence="8 9">HZ20</strain>
    </source>
</reference>
<dbReference type="PANTHER" id="PTHR30462">
    <property type="entry name" value="INTERMEMBRANE TRANSPORT PROTEIN PQIB-RELATED"/>
    <property type="match status" value="1"/>
</dbReference>
<gene>
    <name evidence="8" type="ORF">DBV39_00530</name>
</gene>
<feature type="transmembrane region" description="Helical" evidence="7">
    <location>
        <begin position="327"/>
        <end position="346"/>
    </location>
</feature>
<feature type="transmembrane region" description="Helical" evidence="7">
    <location>
        <begin position="27"/>
        <end position="50"/>
    </location>
</feature>
<proteinExistence type="predicted"/>
<dbReference type="PANTHER" id="PTHR30462:SF3">
    <property type="entry name" value="INTERMEMBRANE TRANSPORT PROTEIN PQIA"/>
    <property type="match status" value="1"/>
</dbReference>
<feature type="transmembrane region" description="Helical" evidence="7">
    <location>
        <begin position="246"/>
        <end position="275"/>
    </location>
</feature>
<accession>A0A2R4XPE8</accession>
<feature type="transmembrane region" description="Helical" evidence="7">
    <location>
        <begin position="151"/>
        <end position="169"/>
    </location>
</feature>
<organism evidence="8 9">
    <name type="scientific">Orrella marina</name>
    <dbReference type="NCBI Taxonomy" id="2163011"/>
    <lineage>
        <taxon>Bacteria</taxon>
        <taxon>Pseudomonadati</taxon>
        <taxon>Pseudomonadota</taxon>
        <taxon>Betaproteobacteria</taxon>
        <taxon>Burkholderiales</taxon>
        <taxon>Alcaligenaceae</taxon>
        <taxon>Orrella</taxon>
    </lineage>
</organism>
<evidence type="ECO:0000256" key="2">
    <source>
        <dbReference type="ARBA" id="ARBA00022475"/>
    </source>
</evidence>
<keyword evidence="6 7" id="KW-0472">Membrane</keyword>
<dbReference type="EMBL" id="CP028901">
    <property type="protein sequence ID" value="AWB35549.1"/>
    <property type="molecule type" value="Genomic_DNA"/>
</dbReference>
<comment type="subcellular location">
    <subcellularLocation>
        <location evidence="1">Cell inner membrane</location>
    </subcellularLocation>
</comment>
<dbReference type="InterPro" id="IPR007498">
    <property type="entry name" value="PqiA-like"/>
</dbReference>
<name>A0A2R4XPE8_9BURK</name>
<evidence type="ECO:0000256" key="4">
    <source>
        <dbReference type="ARBA" id="ARBA00022692"/>
    </source>
</evidence>
<keyword evidence="4 7" id="KW-0812">Transmembrane</keyword>
<evidence type="ECO:0000256" key="1">
    <source>
        <dbReference type="ARBA" id="ARBA00004533"/>
    </source>
</evidence>
<keyword evidence="2" id="KW-1003">Cell membrane</keyword>
<keyword evidence="3" id="KW-0997">Cell inner membrane</keyword>
<evidence type="ECO:0000256" key="6">
    <source>
        <dbReference type="ARBA" id="ARBA00023136"/>
    </source>
</evidence>
<evidence type="ECO:0000256" key="5">
    <source>
        <dbReference type="ARBA" id="ARBA00022989"/>
    </source>
</evidence>